<dbReference type="GO" id="GO:0005930">
    <property type="term" value="C:axoneme"/>
    <property type="evidence" value="ECO:0007669"/>
    <property type="project" value="TreeGrafter"/>
</dbReference>
<evidence type="ECO:0000259" key="6">
    <source>
        <dbReference type="Pfam" id="PF22544"/>
    </source>
</evidence>
<accession>A0A7K9QP89</accession>
<dbReference type="InterPro" id="IPR053879">
    <property type="entry name" value="HYDIN_VesB_CFA65-like_Ig"/>
</dbReference>
<comment type="subcellular location">
    <subcellularLocation>
        <location evidence="1">Cell projection</location>
        <location evidence="1">Cilium</location>
    </subcellularLocation>
    <subcellularLocation>
        <location evidence="2">Cytoplasm</location>
    </subcellularLocation>
</comment>
<keyword evidence="4" id="KW-0969">Cilium</keyword>
<feature type="non-terminal residue" evidence="7">
    <location>
        <position position="313"/>
    </location>
</feature>
<evidence type="ECO:0000256" key="5">
    <source>
        <dbReference type="ARBA" id="ARBA00023273"/>
    </source>
</evidence>
<evidence type="ECO:0000313" key="8">
    <source>
        <dbReference type="Proteomes" id="UP000530962"/>
    </source>
</evidence>
<dbReference type="Pfam" id="PF22544">
    <property type="entry name" value="HYDIN_VesB_CFA65-like_Ig"/>
    <property type="match status" value="1"/>
</dbReference>
<dbReference type="GO" id="GO:1904158">
    <property type="term" value="P:axonemal central apparatus assembly"/>
    <property type="evidence" value="ECO:0007669"/>
    <property type="project" value="TreeGrafter"/>
</dbReference>
<proteinExistence type="predicted"/>
<dbReference type="InterPro" id="IPR013783">
    <property type="entry name" value="Ig-like_fold"/>
</dbReference>
<dbReference type="Gene3D" id="2.60.40.10">
    <property type="entry name" value="Immunoglobulins"/>
    <property type="match status" value="2"/>
</dbReference>
<dbReference type="GO" id="GO:0003341">
    <property type="term" value="P:cilium movement"/>
    <property type="evidence" value="ECO:0007669"/>
    <property type="project" value="TreeGrafter"/>
</dbReference>
<protein>
    <submittedName>
        <fullName evidence="7">HYDIN protein</fullName>
    </submittedName>
</protein>
<feature type="domain" description="HYDIN/VesB/CFA65-like Ig-like" evidence="6">
    <location>
        <begin position="27"/>
        <end position="120"/>
    </location>
</feature>
<dbReference type="InterPro" id="IPR033305">
    <property type="entry name" value="Hydin-like"/>
</dbReference>
<evidence type="ECO:0000256" key="4">
    <source>
        <dbReference type="ARBA" id="ARBA00023069"/>
    </source>
</evidence>
<dbReference type="Proteomes" id="UP000530962">
    <property type="component" value="Unassembled WGS sequence"/>
</dbReference>
<keyword evidence="3" id="KW-0963">Cytoplasm</keyword>
<keyword evidence="5" id="KW-0966">Cell projection</keyword>
<evidence type="ECO:0000256" key="1">
    <source>
        <dbReference type="ARBA" id="ARBA00004138"/>
    </source>
</evidence>
<evidence type="ECO:0000256" key="2">
    <source>
        <dbReference type="ARBA" id="ARBA00004496"/>
    </source>
</evidence>
<sequence length="313" mass="35005">QDYSHELVCMTGMERMVVPIRAIGAQAILDFPDQLDFSKCLVKCSIQKTLLVHNTGNLEAHYQISTQSPFSVVPASGTVGAGDTMEVTVGFHPLTTGDHFGSLVVCCNTGEESICTNLHGEAVDVNVGLSTNSVEFKTFVNMSNYTTVFIENRSNITAHFQWKAFPTEEDDNEEKSRRCRLLQPPNEVWLKNLMEEKEIEKVEGFCEDRTALLRNMVQEEMAKVQEDPLLFSDDIFHIEPMELVAPSSELGTSTETAWKIQCNRGNCCTEMDISGHESRLHLRGEGQGPLLELCCDTLIVGNIYIYTAHIFEV</sequence>
<gene>
    <name evidence="7" type="primary">Hydin_0</name>
    <name evidence="7" type="ORF">IRECYA_R01434</name>
</gene>
<dbReference type="PANTHER" id="PTHR23053:SF0">
    <property type="entry name" value="HYDROCEPHALUS-INDUCING PROTEIN HOMOLOG"/>
    <property type="match status" value="1"/>
</dbReference>
<keyword evidence="8" id="KW-1185">Reference proteome</keyword>
<evidence type="ECO:0000313" key="7">
    <source>
        <dbReference type="EMBL" id="NXI13442.1"/>
    </source>
</evidence>
<reference evidence="7 8" key="1">
    <citation type="submission" date="2019-09" db="EMBL/GenBank/DDBJ databases">
        <title>Bird 10,000 Genomes (B10K) Project - Family phase.</title>
        <authorList>
            <person name="Zhang G."/>
        </authorList>
    </citation>
    <scope>NUCLEOTIDE SEQUENCE [LARGE SCALE GENOMIC DNA]</scope>
    <source>
        <strain evidence="7">B10K-DU-001-26</strain>
        <tissue evidence="7">Muscle</tissue>
    </source>
</reference>
<dbReference type="EMBL" id="VWZV01008997">
    <property type="protein sequence ID" value="NXI13442.1"/>
    <property type="molecule type" value="Genomic_DNA"/>
</dbReference>
<organism evidence="7 8">
    <name type="scientific">Irena cyanogastra</name>
    <name type="common">Philippine fairy-bluebird</name>
    <dbReference type="NCBI Taxonomy" id="175120"/>
    <lineage>
        <taxon>Eukaryota</taxon>
        <taxon>Metazoa</taxon>
        <taxon>Chordata</taxon>
        <taxon>Craniata</taxon>
        <taxon>Vertebrata</taxon>
        <taxon>Euteleostomi</taxon>
        <taxon>Archelosauria</taxon>
        <taxon>Archosauria</taxon>
        <taxon>Dinosauria</taxon>
        <taxon>Saurischia</taxon>
        <taxon>Theropoda</taxon>
        <taxon>Coelurosauria</taxon>
        <taxon>Aves</taxon>
        <taxon>Neognathae</taxon>
        <taxon>Neoaves</taxon>
        <taxon>Telluraves</taxon>
        <taxon>Australaves</taxon>
        <taxon>Passeriformes</taxon>
        <taxon>Corvoidea</taxon>
        <taxon>Irenidae</taxon>
        <taxon>Irena</taxon>
    </lineage>
</organism>
<dbReference type="PANTHER" id="PTHR23053">
    <property type="entry name" value="DLEC1 DELETED IN LUNG AND ESOPHAGEAL CANCER 1"/>
    <property type="match status" value="1"/>
</dbReference>
<feature type="non-terminal residue" evidence="7">
    <location>
        <position position="1"/>
    </location>
</feature>
<dbReference type="AlphaFoldDB" id="A0A7K9QP89"/>
<name>A0A7K9QP89_IRECY</name>
<comment type="caution">
    <text evidence="7">The sequence shown here is derived from an EMBL/GenBank/DDBJ whole genome shotgun (WGS) entry which is preliminary data.</text>
</comment>
<evidence type="ECO:0000256" key="3">
    <source>
        <dbReference type="ARBA" id="ARBA00022490"/>
    </source>
</evidence>